<keyword evidence="3" id="KW-1185">Reference proteome</keyword>
<organism evidence="2 3">
    <name type="scientific">Penicillium freii</name>
    <dbReference type="NCBI Taxonomy" id="48697"/>
    <lineage>
        <taxon>Eukaryota</taxon>
        <taxon>Fungi</taxon>
        <taxon>Dikarya</taxon>
        <taxon>Ascomycota</taxon>
        <taxon>Pezizomycotina</taxon>
        <taxon>Eurotiomycetes</taxon>
        <taxon>Eurotiomycetidae</taxon>
        <taxon>Eurotiales</taxon>
        <taxon>Aspergillaceae</taxon>
        <taxon>Penicillium</taxon>
    </lineage>
</organism>
<evidence type="ECO:0000313" key="2">
    <source>
        <dbReference type="EMBL" id="KUM56606.1"/>
    </source>
</evidence>
<evidence type="ECO:0000256" key="1">
    <source>
        <dbReference type="SAM" id="MobiDB-lite"/>
    </source>
</evidence>
<sequence>IPKPPVEPEPNAKSPAGRRLKVDAKGWAVHIVSKGSDQR</sequence>
<reference evidence="2 3" key="1">
    <citation type="submission" date="2015-10" db="EMBL/GenBank/DDBJ databases">
        <title>Genome sequencing of Penicillium freii.</title>
        <authorList>
            <person name="Nguyen H.D."/>
            <person name="Visagie C.M."/>
            <person name="Seifert K.A."/>
        </authorList>
    </citation>
    <scope>NUCLEOTIDE SEQUENCE [LARGE SCALE GENOMIC DNA]</scope>
    <source>
        <strain evidence="2 3">DAOM 242723</strain>
    </source>
</reference>
<comment type="caution">
    <text evidence="2">The sequence shown here is derived from an EMBL/GenBank/DDBJ whole genome shotgun (WGS) entry which is preliminary data.</text>
</comment>
<gene>
    <name evidence="2" type="ORF">ACN42_g10606</name>
</gene>
<dbReference type="Proteomes" id="UP000055045">
    <property type="component" value="Unassembled WGS sequence"/>
</dbReference>
<feature type="region of interest" description="Disordered" evidence="1">
    <location>
        <begin position="1"/>
        <end position="21"/>
    </location>
</feature>
<evidence type="ECO:0000313" key="3">
    <source>
        <dbReference type="Proteomes" id="UP000055045"/>
    </source>
</evidence>
<dbReference type="EMBL" id="LLXE01000461">
    <property type="protein sequence ID" value="KUM56606.1"/>
    <property type="molecule type" value="Genomic_DNA"/>
</dbReference>
<proteinExistence type="predicted"/>
<dbReference type="AlphaFoldDB" id="A0A101M9R4"/>
<accession>A0A101M9R4</accession>
<protein>
    <submittedName>
        <fullName evidence="2">Uncharacterized protein</fullName>
    </submittedName>
</protein>
<feature type="non-terminal residue" evidence="2">
    <location>
        <position position="1"/>
    </location>
</feature>
<name>A0A101M9R4_PENFR</name>